<dbReference type="InterPro" id="IPR036055">
    <property type="entry name" value="LDL_receptor-like_sf"/>
</dbReference>
<keyword evidence="8" id="KW-1185">Reference proteome</keyword>
<dbReference type="SMART" id="SM00192">
    <property type="entry name" value="LDLa"/>
    <property type="match status" value="1"/>
</dbReference>
<accession>A0A8S1BZJ8</accession>
<dbReference type="InterPro" id="IPR041555">
    <property type="entry name" value="MG3"/>
</dbReference>
<keyword evidence="3" id="KW-1133">Transmembrane helix</keyword>
<dbReference type="InterPro" id="IPR011626">
    <property type="entry name" value="Alpha-macroglobulin_TED"/>
</dbReference>
<dbReference type="InterPro" id="IPR002172">
    <property type="entry name" value="LDrepeatLR_classA_rpt"/>
</dbReference>
<dbReference type="Pfam" id="PF07678">
    <property type="entry name" value="TED_complement"/>
    <property type="match status" value="1"/>
</dbReference>
<dbReference type="Gene3D" id="2.60.40.1940">
    <property type="match status" value="1"/>
</dbReference>
<gene>
    <name evidence="7" type="ORF">CLODIP_2_CD05024</name>
</gene>
<dbReference type="Pfam" id="PF17791">
    <property type="entry name" value="MG3"/>
    <property type="match status" value="1"/>
</dbReference>
<evidence type="ECO:0008006" key="9">
    <source>
        <dbReference type="Google" id="ProtNLM"/>
    </source>
</evidence>
<dbReference type="PANTHER" id="PTHR11412">
    <property type="entry name" value="MACROGLOBULIN / COMPLEMENT"/>
    <property type="match status" value="1"/>
</dbReference>
<dbReference type="InterPro" id="IPR013783">
    <property type="entry name" value="Ig-like_fold"/>
</dbReference>
<dbReference type="GO" id="GO:0004866">
    <property type="term" value="F:endopeptidase inhibitor activity"/>
    <property type="evidence" value="ECO:0007669"/>
    <property type="project" value="InterPro"/>
</dbReference>
<proteinExistence type="predicted"/>
<keyword evidence="3" id="KW-0812">Transmembrane</keyword>
<dbReference type="InterPro" id="IPR001599">
    <property type="entry name" value="Macroglobln_a2"/>
</dbReference>
<sequence>MNVPSAIPVKCSSESKKKCPTCPNTITLVQYLDAIFTTFPLTYLRSQHNESRDHTFGDSAAHFEPGRGAATEPKAGIAKGNNNLHIEDASYFIVASRVVRPGHLYRLAVTILRSALPVTVKATIQRNGVEVAAARQIAAIGVTESLALRVPPTSVKGHYRLRVEGILDDMLGGIFFRNDTALEFSPRSMTIFIQTDKPVYIQGQTVRFRVAPITTELKGFNDAVDVFMLDPHRTIMKRWLSRQSNLGTVSLEYQLSDQPIFGDWIIRAEAQGMIEEASFTVNEYYQTRFEVNVTMPAFFLESDGYIYGSVMANYTSGAPVYGNLTLKATITPILRNGIGKQQEFNTTRNTPGYRVFREEQPVEKFFTFKEDFPFWYDTPAFIDDEREVPQLKHFYGIHNFRYPMADLHRFVSSLSGMEIRITASVGERFLDEIVTGYSTARIYNSTLKVTFLGGSPQVFRPSMPFHCYVAVSYHDNTPLDLERLKKSKMEISAEVVMRTGGRRSLETQLVKMSSEKPGIFSLKIDLRSQLGGDDANERRLREMLNDVASLKLTANFKDSKDGFRTTAELTAVSHWSPNNQHLKVYTSTKNAKVGEYLILHVQSNAILDSFSYVVIAKGVVLYASQEKMLSTVHTLALTISPEMAPSATVLVYHPASRGVALADSLTFPVDGISRNNFTVFVNNRKARTGQVVEIAIYGEPGSYVGLAAMDRAFYAMQSPNQISFTKSLQQMSLFDLEMEGTSPLLHAWVSHEGNPDELHHFPSSSRGIDANATFETSGLIVFSDRDLPLRPSICNATQGYLPCLTGQGGRSGGCFKVTQKCDGRSDCSDGTDESYCPKLVASAAEDLRKFRATRFSMTQKQMDNVWLWTDVNIGPHGRELFNIPVPSVPAHWMVSAFSVSPTVGYGVLNKAVEYFGVVPFSMIVEMPKQCRQGEQVGVRVVVFNYQHVDIEATVVLNSSPDYKFVHVEANGIVNSYSPRTSHGEHQFFVFIRAHDAAIVMVPIVPTRLGDIEVSIYTTTLMGMDKVTRSIHVEADGLPQYRHHSILLDLRNRAYVVQYLHVNVTETPIIPYEESRYYVFGSNKASVSVVGDVMGAIFPTMPMNATSVLNLPLDSAEQSMFGLAAHVYTTYYMRFINQRNKTIEKQSFHHLNVGYQRMLSFRNQDGSFSLFRSDWNHSSPSVWVTAYCAKIFQELSFNEWENFIFIDPAVIDGAVRYVLNHQTVEGSFWEVTWLPDRKVNASLQWPNDEIGQRNITLTAHVLIMLEKVKSQTGGLGALASLAQRNAVQWLERNLKLLKDHGKPYEVAVVTYALLVSKSSQSEAAFQILNSHARHEGGLLYWGREVVPQPPFKMENQKPFLLPRLPYKYDSENIETTAWALMTYVARQELLVDPIVKWLNSQRLFDGGWASTQDTAVAMEALIAYADSSRLRDVSTLTVTVEATSLPGQTKVLQVRTNNIANLQKIDIPEAWGTVKIQAKGAGYAILQMSVQYNVDMERFQTAPPVPAFDLTTKVQFHGRNQSHITYRCCQRWTLTDESPRSGLAVLEVAVPTGYIVQQQNLDAYVQWLSYEARKDYVHSNLRPIGRGHQPKELQSHRLQRARFTDTKVYFYFNYLDNDFTCINFTLERWFPVANMSRYLPIRVYDYYAPERFNETIFDALSTYVLNICEVCASSQCPYCPIYNAAVQVATSLPFVALISLCMLLIWNTRDPL</sequence>
<reference evidence="7 8" key="1">
    <citation type="submission" date="2020-04" db="EMBL/GenBank/DDBJ databases">
        <authorList>
            <person name="Alioto T."/>
            <person name="Alioto T."/>
            <person name="Gomez Garrido J."/>
        </authorList>
    </citation>
    <scope>NUCLEOTIDE SEQUENCE [LARGE SCALE GENOMIC DNA]</scope>
</reference>
<dbReference type="InterPro" id="IPR050473">
    <property type="entry name" value="A2M/Complement_sys"/>
</dbReference>
<dbReference type="CDD" id="cd00112">
    <property type="entry name" value="LDLa"/>
    <property type="match status" value="1"/>
</dbReference>
<dbReference type="PROSITE" id="PS50068">
    <property type="entry name" value="LDLRA_2"/>
    <property type="match status" value="1"/>
</dbReference>
<feature type="disulfide bond" evidence="2">
    <location>
        <begin position="821"/>
        <end position="836"/>
    </location>
</feature>
<dbReference type="Pfam" id="PF01835">
    <property type="entry name" value="MG2"/>
    <property type="match status" value="1"/>
</dbReference>
<evidence type="ECO:0000259" key="5">
    <source>
        <dbReference type="SMART" id="SM01360"/>
    </source>
</evidence>
<dbReference type="SUPFAM" id="SSF57424">
    <property type="entry name" value="LDL receptor-like module"/>
    <property type="match status" value="1"/>
</dbReference>
<dbReference type="InterPro" id="IPR011625">
    <property type="entry name" value="A2M_N_BRD"/>
</dbReference>
<dbReference type="SUPFAM" id="SSF49410">
    <property type="entry name" value="Alpha-macroglobulin receptor domain"/>
    <property type="match status" value="1"/>
</dbReference>
<dbReference type="Gene3D" id="2.20.130.20">
    <property type="match status" value="1"/>
</dbReference>
<dbReference type="OrthoDB" id="6359008at2759"/>
<protein>
    <recommendedName>
        <fullName evidence="9">CD109 antigen</fullName>
    </recommendedName>
</protein>
<organism evidence="7 8">
    <name type="scientific">Cloeon dipterum</name>
    <dbReference type="NCBI Taxonomy" id="197152"/>
    <lineage>
        <taxon>Eukaryota</taxon>
        <taxon>Metazoa</taxon>
        <taxon>Ecdysozoa</taxon>
        <taxon>Arthropoda</taxon>
        <taxon>Hexapoda</taxon>
        <taxon>Insecta</taxon>
        <taxon>Pterygota</taxon>
        <taxon>Palaeoptera</taxon>
        <taxon>Ephemeroptera</taxon>
        <taxon>Pisciforma</taxon>
        <taxon>Baetidae</taxon>
        <taxon>Cloeon</taxon>
    </lineage>
</organism>
<dbReference type="Pfam" id="PF07703">
    <property type="entry name" value="A2M_BRD"/>
    <property type="match status" value="1"/>
</dbReference>
<dbReference type="PANTHER" id="PTHR11412:SF172">
    <property type="entry name" value="LD23292P"/>
    <property type="match status" value="1"/>
</dbReference>
<feature type="domain" description="Alpha-2-macroglobulin" evidence="5">
    <location>
        <begin position="865"/>
        <end position="956"/>
    </location>
</feature>
<dbReference type="Gene3D" id="4.10.400.10">
    <property type="entry name" value="Low-density Lipoprotein Receptor"/>
    <property type="match status" value="1"/>
</dbReference>
<dbReference type="SMART" id="SM01361">
    <property type="entry name" value="A2M_recep"/>
    <property type="match status" value="1"/>
</dbReference>
<name>A0A8S1BZJ8_9INSE</name>
<comment type="caution">
    <text evidence="7">The sequence shown here is derived from an EMBL/GenBank/DDBJ whole genome shotgun (WGS) entry which is preliminary data.</text>
</comment>
<dbReference type="SUPFAM" id="SSF48239">
    <property type="entry name" value="Terpenoid cyclases/Protein prenyltransferases"/>
    <property type="match status" value="1"/>
</dbReference>
<dbReference type="InterPro" id="IPR009048">
    <property type="entry name" value="A-macroglobulin_rcpt-bd"/>
</dbReference>
<dbReference type="SMART" id="SM01360">
    <property type="entry name" value="A2M"/>
    <property type="match status" value="1"/>
</dbReference>
<feature type="domain" description="Alpha-macroglobulin receptor-binding" evidence="6">
    <location>
        <begin position="1540"/>
        <end position="1656"/>
    </location>
</feature>
<dbReference type="Gene3D" id="2.60.40.2950">
    <property type="match status" value="1"/>
</dbReference>
<dbReference type="InterPro" id="IPR008930">
    <property type="entry name" value="Terpenoid_cyclase/PrenylTrfase"/>
</dbReference>
<dbReference type="Gene3D" id="1.50.10.20">
    <property type="match status" value="1"/>
</dbReference>
<keyword evidence="3" id="KW-0472">Membrane</keyword>
<dbReference type="InterPro" id="IPR002890">
    <property type="entry name" value="MG2"/>
</dbReference>
<evidence type="ECO:0000313" key="8">
    <source>
        <dbReference type="Proteomes" id="UP000494165"/>
    </source>
</evidence>
<feature type="domain" description="Alpha-2-macroglobulin bait region" evidence="4">
    <location>
        <begin position="582"/>
        <end position="716"/>
    </location>
</feature>
<dbReference type="InterPro" id="IPR036595">
    <property type="entry name" value="A-macroglobulin_rcpt-bd_sf"/>
</dbReference>
<dbReference type="Pfam" id="PF07677">
    <property type="entry name" value="A2M_recep"/>
    <property type="match status" value="1"/>
</dbReference>
<dbReference type="Gene3D" id="6.20.50.160">
    <property type="match status" value="1"/>
</dbReference>
<keyword evidence="1 2" id="KW-1015">Disulfide bond</keyword>
<comment type="caution">
    <text evidence="2">Lacks conserved residue(s) required for the propagation of feature annotation.</text>
</comment>
<dbReference type="Gene3D" id="2.60.40.1930">
    <property type="match status" value="2"/>
</dbReference>
<dbReference type="Proteomes" id="UP000494165">
    <property type="component" value="Unassembled WGS sequence"/>
</dbReference>
<dbReference type="SMART" id="SM01359">
    <property type="entry name" value="A2M_N_2"/>
    <property type="match status" value="1"/>
</dbReference>
<evidence type="ECO:0000256" key="2">
    <source>
        <dbReference type="PROSITE-ProRule" id="PRU00124"/>
    </source>
</evidence>
<dbReference type="GO" id="GO:0005615">
    <property type="term" value="C:extracellular space"/>
    <property type="evidence" value="ECO:0007669"/>
    <property type="project" value="InterPro"/>
</dbReference>
<evidence type="ECO:0000313" key="7">
    <source>
        <dbReference type="EMBL" id="CAB3362212.1"/>
    </source>
</evidence>
<evidence type="ECO:0000259" key="4">
    <source>
        <dbReference type="SMART" id="SM01359"/>
    </source>
</evidence>
<dbReference type="Gene3D" id="2.60.40.10">
    <property type="entry name" value="Immunoglobulins"/>
    <property type="match status" value="2"/>
</dbReference>
<dbReference type="Gene3D" id="2.60.40.690">
    <property type="entry name" value="Alpha-macroglobulin, receptor-binding domain"/>
    <property type="match status" value="1"/>
</dbReference>
<feature type="transmembrane region" description="Helical" evidence="3">
    <location>
        <begin position="1683"/>
        <end position="1705"/>
    </location>
</feature>
<evidence type="ECO:0000256" key="1">
    <source>
        <dbReference type="ARBA" id="ARBA00023157"/>
    </source>
</evidence>
<evidence type="ECO:0000256" key="3">
    <source>
        <dbReference type="SAM" id="Phobius"/>
    </source>
</evidence>
<evidence type="ECO:0000259" key="6">
    <source>
        <dbReference type="SMART" id="SM01361"/>
    </source>
</evidence>
<dbReference type="Pfam" id="PF00207">
    <property type="entry name" value="A2M"/>
    <property type="match status" value="1"/>
</dbReference>
<dbReference type="EMBL" id="CADEPI010000008">
    <property type="protein sequence ID" value="CAB3362212.1"/>
    <property type="molecule type" value="Genomic_DNA"/>
</dbReference>